<dbReference type="EMBL" id="JBHSAV010000016">
    <property type="protein sequence ID" value="MFC3975711.1"/>
    <property type="molecule type" value="Genomic_DNA"/>
</dbReference>
<sequence>MSKIYIYPKQDNSNSVVPNPYMQDLERSLEGYFDIVNKSSCKNGVIEFFQYLFKTDAYILNWMEDLVYKRFGKIQILFFVFFILLKTIFRKKVIWILHNKYDRKNSKGFWVDFMYGLMMKHADLIITHAEDGVQFVREYFPQCQDKVHYLIHPINEPFVYFGEASKSYDLLIWGSIQPYKGILEFLRFVNKSSSLNKLKILIIGKCPNPNYLKAIEHELTSSMTLINEVIPLGQISGHAQKCKFVFFPYKSDTLLSSGVLMDSLRMHSKIIGPNSGAFRDLSSLSNVLLYNDFENLAQLISADHDLAYDKEEVMQFCYNHSWSAFGKSFLKLYSDNLK</sequence>
<comment type="caution">
    <text evidence="1">The sequence shown here is derived from an EMBL/GenBank/DDBJ whole genome shotgun (WGS) entry which is preliminary data.</text>
</comment>
<dbReference type="Gene3D" id="3.40.50.2000">
    <property type="entry name" value="Glycogen Phosphorylase B"/>
    <property type="match status" value="1"/>
</dbReference>
<accession>A0ABV8EIS8</accession>
<evidence type="ECO:0000313" key="1">
    <source>
        <dbReference type="EMBL" id="MFC3975711.1"/>
    </source>
</evidence>
<dbReference type="RefSeq" id="WP_241295889.1">
    <property type="nucleotide sequence ID" value="NZ_JAKZGR010000011.1"/>
</dbReference>
<name>A0ABV8EIS8_9BACT</name>
<keyword evidence="2" id="KW-1185">Reference proteome</keyword>
<organism evidence="1 2">
    <name type="scientific">Belliella kenyensis</name>
    <dbReference type="NCBI Taxonomy" id="1472724"/>
    <lineage>
        <taxon>Bacteria</taxon>
        <taxon>Pseudomonadati</taxon>
        <taxon>Bacteroidota</taxon>
        <taxon>Cytophagia</taxon>
        <taxon>Cytophagales</taxon>
        <taxon>Cyclobacteriaceae</taxon>
        <taxon>Belliella</taxon>
    </lineage>
</organism>
<dbReference type="Proteomes" id="UP001595766">
    <property type="component" value="Unassembled WGS sequence"/>
</dbReference>
<evidence type="ECO:0000313" key="2">
    <source>
        <dbReference type="Proteomes" id="UP001595766"/>
    </source>
</evidence>
<dbReference type="SUPFAM" id="SSF53756">
    <property type="entry name" value="UDP-Glycosyltransferase/glycogen phosphorylase"/>
    <property type="match status" value="1"/>
</dbReference>
<protein>
    <submittedName>
        <fullName evidence="1">Uncharacterized protein</fullName>
    </submittedName>
</protein>
<gene>
    <name evidence="1" type="ORF">ACFOUP_04950</name>
</gene>
<proteinExistence type="predicted"/>
<reference evidence="2" key="1">
    <citation type="journal article" date="2019" name="Int. J. Syst. Evol. Microbiol.">
        <title>The Global Catalogue of Microorganisms (GCM) 10K type strain sequencing project: providing services to taxonomists for standard genome sequencing and annotation.</title>
        <authorList>
            <consortium name="The Broad Institute Genomics Platform"/>
            <consortium name="The Broad Institute Genome Sequencing Center for Infectious Disease"/>
            <person name="Wu L."/>
            <person name="Ma J."/>
        </authorList>
    </citation>
    <scope>NUCLEOTIDE SEQUENCE [LARGE SCALE GENOMIC DNA]</scope>
    <source>
        <strain evidence="2">CECT 8551</strain>
    </source>
</reference>